<gene>
    <name evidence="2" type="ORF">VZ95_06840</name>
</gene>
<dbReference type="PATRIC" id="fig|552518.3.peg.480"/>
<comment type="caution">
    <text evidence="2">The sequence shown here is derived from an EMBL/GenBank/DDBJ whole genome shotgun (WGS) entry which is preliminary data.</text>
</comment>
<keyword evidence="3" id="KW-1185">Reference proteome</keyword>
<sequence>MFQLAFILIGAKAFRGKWYIVAGLGVALILLGLFVAFGPPSHALLIAHALLGTLFLSNGILVALGGATAQDRSPLRAFLKSGGLVLMGGLVLIAAFWTPVALAVALGLALAVDGAFRITSTLVILFPGWRVVMLIGGIEILAAPMVALGWPLSYETAILLATGLMLALFGRFLLEFGLSFRTLPPEFSILNLPYFAGRGWYAHAPILVGDDDPEDQNRPPLTVYVWTPAGVATDPERTLLMDRYLAAVDKDGSYSTGHSALEVKPDLYISHYPSEELAIPENMNKLSSLQSLADTTQKGEFHDSYEGDVDWWCAADVRLEFPRYSYRRLLAFWLGYSQDSTYHLTNRNCSVVAAAGLDAALEGVLAGKRPWLRLLSLLLDPDLWGAVLARNRATAMTWTPGLFHDYARALGRVLQPTKMPWITRLKWFVYRARLSARTFGRKGKHA</sequence>
<feature type="transmembrane region" description="Helical" evidence="1">
    <location>
        <begin position="156"/>
        <end position="174"/>
    </location>
</feature>
<feature type="transmembrane region" description="Helical" evidence="1">
    <location>
        <begin position="131"/>
        <end position="150"/>
    </location>
</feature>
<evidence type="ECO:0000256" key="1">
    <source>
        <dbReference type="SAM" id="Phobius"/>
    </source>
</evidence>
<feature type="transmembrane region" description="Helical" evidence="1">
    <location>
        <begin position="18"/>
        <end position="37"/>
    </location>
</feature>
<evidence type="ECO:0008006" key="4">
    <source>
        <dbReference type="Google" id="ProtNLM"/>
    </source>
</evidence>
<accession>A0A0F3IU51</accession>
<reference evidence="2 3" key="1">
    <citation type="submission" date="2015-03" db="EMBL/GenBank/DDBJ databases">
        <title>Draft genome sequence of Elstera litoralis.</title>
        <authorList>
            <person name="Rahalkar M.C."/>
            <person name="Dhakephalkar P.K."/>
            <person name="Pore S.D."/>
            <person name="Arora P."/>
            <person name="Kapse N.G."/>
            <person name="Pandit P.S."/>
        </authorList>
    </citation>
    <scope>NUCLEOTIDE SEQUENCE [LARGE SCALE GENOMIC DNA]</scope>
    <source>
        <strain evidence="2 3">Dia-1</strain>
    </source>
</reference>
<dbReference type="EMBL" id="LAJY01000139">
    <property type="protein sequence ID" value="KJV10152.1"/>
    <property type="molecule type" value="Genomic_DNA"/>
</dbReference>
<keyword evidence="1" id="KW-1133">Transmembrane helix</keyword>
<protein>
    <recommendedName>
        <fullName evidence="4">Protease</fullName>
    </recommendedName>
</protein>
<keyword evidence="1" id="KW-0472">Membrane</keyword>
<dbReference type="AlphaFoldDB" id="A0A0F3IU51"/>
<name>A0A0F3IU51_9PROT</name>
<dbReference type="Proteomes" id="UP000033774">
    <property type="component" value="Unassembled WGS sequence"/>
</dbReference>
<dbReference type="RefSeq" id="WP_045775190.1">
    <property type="nucleotide sequence ID" value="NZ_LAJY01000139.1"/>
</dbReference>
<feature type="transmembrane region" description="Helical" evidence="1">
    <location>
        <begin position="43"/>
        <end position="65"/>
    </location>
</feature>
<evidence type="ECO:0000313" key="2">
    <source>
        <dbReference type="EMBL" id="KJV10152.1"/>
    </source>
</evidence>
<dbReference type="OrthoDB" id="6773069at2"/>
<proteinExistence type="predicted"/>
<feature type="transmembrane region" description="Helical" evidence="1">
    <location>
        <begin position="77"/>
        <end position="97"/>
    </location>
</feature>
<keyword evidence="1" id="KW-0812">Transmembrane</keyword>
<organism evidence="2 3">
    <name type="scientific">Elstera litoralis</name>
    <dbReference type="NCBI Taxonomy" id="552518"/>
    <lineage>
        <taxon>Bacteria</taxon>
        <taxon>Pseudomonadati</taxon>
        <taxon>Pseudomonadota</taxon>
        <taxon>Alphaproteobacteria</taxon>
        <taxon>Rhodospirillales</taxon>
        <taxon>Rhodospirillaceae</taxon>
        <taxon>Elstera</taxon>
    </lineage>
</organism>
<evidence type="ECO:0000313" key="3">
    <source>
        <dbReference type="Proteomes" id="UP000033774"/>
    </source>
</evidence>